<evidence type="ECO:0000256" key="3">
    <source>
        <dbReference type="ARBA" id="ARBA00023163"/>
    </source>
</evidence>
<evidence type="ECO:0000259" key="4">
    <source>
        <dbReference type="Pfam" id="PF03472"/>
    </source>
</evidence>
<dbReference type="Proteomes" id="UP001171299">
    <property type="component" value="Unassembled WGS sequence"/>
</dbReference>
<dbReference type="Proteomes" id="UP000424872">
    <property type="component" value="Plasmid pMSR2B"/>
</dbReference>
<protein>
    <submittedName>
        <fullName evidence="5">Autoinducer binding domain-containing protein</fullName>
    </submittedName>
</protein>
<dbReference type="Gene3D" id="3.30.450.80">
    <property type="entry name" value="Transcription factor LuxR-like, autoinducer-binding domain"/>
    <property type="match status" value="1"/>
</dbReference>
<keyword evidence="3" id="KW-0804">Transcription</keyword>
<name>A0AAP9KRX3_9GAMM</name>
<sequence>MSYFFANDEINQEVKLSLEDALQNGDGVKYGYFIINKRNPNDIQIINNHPDWFETYLENLHQLSDPVVKMSLSRIEGFCWDEKITLSTQPDSIQGSRESQMMHEAREYNVMNGQTAIIHDYQNNLVLFSIYNLSSNPTVKRNMPNMEQQLFFI</sequence>
<feature type="domain" description="Transcription factor LuxR-like autoinducer-binding" evidence="4">
    <location>
        <begin position="29"/>
        <end position="132"/>
    </location>
</feature>
<evidence type="ECO:0000256" key="1">
    <source>
        <dbReference type="ARBA" id="ARBA00023015"/>
    </source>
</evidence>
<dbReference type="EMBL" id="CP024638">
    <property type="protein sequence ID" value="QGR09478.1"/>
    <property type="molecule type" value="Genomic_DNA"/>
</dbReference>
<evidence type="ECO:0000313" key="7">
    <source>
        <dbReference type="Proteomes" id="UP000424872"/>
    </source>
</evidence>
<dbReference type="Pfam" id="PF03472">
    <property type="entry name" value="Autoind_bind"/>
    <property type="match status" value="1"/>
</dbReference>
<organism evidence="6 7">
    <name type="scientific">Pantoea phytobeneficialis</name>
    <dbReference type="NCBI Taxonomy" id="2052056"/>
    <lineage>
        <taxon>Bacteria</taxon>
        <taxon>Pseudomonadati</taxon>
        <taxon>Pseudomonadota</taxon>
        <taxon>Gammaproteobacteria</taxon>
        <taxon>Enterobacterales</taxon>
        <taxon>Erwiniaceae</taxon>
        <taxon>Pantoea</taxon>
    </lineage>
</organism>
<keyword evidence="8" id="KW-1185">Reference proteome</keyword>
<keyword evidence="6" id="KW-0614">Plasmid</keyword>
<evidence type="ECO:0000313" key="6">
    <source>
        <dbReference type="EMBL" id="QGR09478.1"/>
    </source>
</evidence>
<evidence type="ECO:0000256" key="2">
    <source>
        <dbReference type="ARBA" id="ARBA00023125"/>
    </source>
</evidence>
<reference evidence="7" key="1">
    <citation type="submission" date="2017-11" db="EMBL/GenBank/DDBJ databases">
        <title>Genome sequence of Pantoea sp. MSR2.</title>
        <authorList>
            <person name="Nascimento F.X."/>
        </authorList>
    </citation>
    <scope>NUCLEOTIDE SEQUENCE [LARGE SCALE GENOMIC DNA]</scope>
    <source>
        <strain evidence="7">MSR2</strain>
        <plasmid evidence="7">pmsr2b</plasmid>
    </source>
</reference>
<dbReference type="RefSeq" id="WP_208726856.1">
    <property type="nucleotide sequence ID" value="NZ_CP024638.1"/>
</dbReference>
<accession>A0AAP9KRX3</accession>
<dbReference type="GO" id="GO:0003677">
    <property type="term" value="F:DNA binding"/>
    <property type="evidence" value="ECO:0007669"/>
    <property type="project" value="UniProtKB-KW"/>
</dbReference>
<proteinExistence type="predicted"/>
<gene>
    <name evidence="6" type="ORF">CTZ24_23685</name>
    <name evidence="5" type="ORF">Q3404_12910</name>
</gene>
<dbReference type="SUPFAM" id="SSF75516">
    <property type="entry name" value="Pheromone-binding domain of LuxR-like quorum-sensing transcription factors"/>
    <property type="match status" value="1"/>
</dbReference>
<keyword evidence="1" id="KW-0805">Transcription regulation</keyword>
<reference evidence="6" key="2">
    <citation type="journal article" date="2020" name="Environ. Microbiol.">
        <title>The extreme plant-growth-promoting properties of Pantoea phytobeneficialis MSR2 revealed by functional and genomic analysis.</title>
        <authorList>
            <person name="Nascimento F.X."/>
            <person name="Hernandez A.G."/>
            <person name="Glick B.R."/>
            <person name="Rossi M.J."/>
        </authorList>
    </citation>
    <scope>NUCLEOTIDE SEQUENCE</scope>
    <source>
        <strain evidence="6">MSR2</strain>
    </source>
</reference>
<reference evidence="5" key="3">
    <citation type="submission" date="2023-07" db="EMBL/GenBank/DDBJ databases">
        <title>The extreme plant-growth-promoting properties of Pantoea phytobeneficialis PF55 revealed by functional and genomic analysis.</title>
        <authorList>
            <person name="Nascimento F.X."/>
            <person name="Marcio R.J."/>
        </authorList>
    </citation>
    <scope>NUCLEOTIDE SEQUENCE</scope>
    <source>
        <strain evidence="5">PF55</strain>
    </source>
</reference>
<dbReference type="KEGG" id="ppho:CTZ24_23685"/>
<evidence type="ECO:0000313" key="8">
    <source>
        <dbReference type="Proteomes" id="UP001171299"/>
    </source>
</evidence>
<keyword evidence="2" id="KW-0238">DNA-binding</keyword>
<dbReference type="AlphaFoldDB" id="A0AAP9KRX3"/>
<geneLocation type="plasmid" evidence="7">
    <name>pmsr2b</name>
</geneLocation>
<dbReference type="InterPro" id="IPR036693">
    <property type="entry name" value="TF_LuxR_autoind-bd_dom_sf"/>
</dbReference>
<geneLocation type="plasmid" evidence="6">
    <name>pMSR2B</name>
</geneLocation>
<dbReference type="EMBL" id="JAUOOM010000011">
    <property type="protein sequence ID" value="MDO6407474.1"/>
    <property type="molecule type" value="Genomic_DNA"/>
</dbReference>
<dbReference type="InterPro" id="IPR005143">
    <property type="entry name" value="TF_LuxR_autoind-bd_dom"/>
</dbReference>
<evidence type="ECO:0000313" key="5">
    <source>
        <dbReference type="EMBL" id="MDO6407474.1"/>
    </source>
</evidence>